<dbReference type="Proteomes" id="UP000302218">
    <property type="component" value="Chromosome"/>
</dbReference>
<proteinExistence type="predicted"/>
<evidence type="ECO:0000313" key="1">
    <source>
        <dbReference type="EMBL" id="QCS43600.1"/>
    </source>
</evidence>
<dbReference type="RefSeq" id="WP_138246054.1">
    <property type="nucleotide sequence ID" value="NZ_CP040330.1"/>
</dbReference>
<dbReference type="AlphaFoldDB" id="A0A4P8WJH1"/>
<protein>
    <recommendedName>
        <fullName evidence="3">Apea-like HEPN domain-containing protein</fullName>
    </recommendedName>
</protein>
<gene>
    <name evidence="1" type="ORF">FEJ81_15035</name>
</gene>
<reference evidence="2" key="1">
    <citation type="submission" date="2019-05" db="EMBL/GenBank/DDBJ databases">
        <title>Genome sequence and methylation pattern of the halophilic Archaeon Natrinema versiforme BOL5-4.</title>
        <authorList>
            <person name="DasSarma P."/>
            <person name="Anton B.P."/>
            <person name="DasSarma S.L."/>
            <person name="Martinez F.L."/>
            <person name="Guzman D."/>
            <person name="Roberts R.J."/>
            <person name="DasSarma S."/>
        </authorList>
    </citation>
    <scope>NUCLEOTIDE SEQUENCE [LARGE SCALE GENOMIC DNA]</scope>
    <source>
        <strain evidence="2">BOL5-4</strain>
    </source>
</reference>
<dbReference type="OrthoDB" id="350185at2157"/>
<dbReference type="GeneID" id="40266614"/>
<organism evidence="1 2">
    <name type="scientific">Natrinema versiforme</name>
    <dbReference type="NCBI Taxonomy" id="88724"/>
    <lineage>
        <taxon>Archaea</taxon>
        <taxon>Methanobacteriati</taxon>
        <taxon>Methanobacteriota</taxon>
        <taxon>Stenosarchaea group</taxon>
        <taxon>Halobacteria</taxon>
        <taxon>Halobacteriales</taxon>
        <taxon>Natrialbaceae</taxon>
        <taxon>Natrinema</taxon>
    </lineage>
</organism>
<evidence type="ECO:0008006" key="3">
    <source>
        <dbReference type="Google" id="ProtNLM"/>
    </source>
</evidence>
<evidence type="ECO:0000313" key="2">
    <source>
        <dbReference type="Proteomes" id="UP000302218"/>
    </source>
</evidence>
<dbReference type="KEGG" id="nvr:FEJ81_15035"/>
<sequence length="492" mass="56120">MVSPEELKGKLRPAVRDYTDTVRKAAEEQGISPTHEVVVPTEEGGTDLAEVPVPAQGLEDLVDYDDISHFEDCAEWLVESKDEVPLTRTNTKSAYEYKFRSFTNSVFNYVGSYSFDEDAYEQAFTDKIGFHFDSSLTLDILVPIPGLAGNSEPVTFTPQSPEYRDEEYLLTVTSDFSLDRIDAPEMAALQNKSLKGLYGEPTKLGWEGRLRFTVEINNDATELHVLDLLAEQAGDISVNIARKVVNGLRLSEPQEDNIWFGPIFALRDDWITYRKGAEGVVRVRRHPDCDIDYRNIHRFSLDEIGARSFANAFWEQKADLLTSETFDRPIRRYNRTYLPGHTEDHILNCHIALESLLMKGAKGGTSFRMPVGAAILLRDRVGDPIDVYYFFDVLREARNKIVHEDKKVEDINAANLEKLPGYLLQETDAGERIAKFQFVKHAREYLALLIKEYYRIEQEHGLNIHQANQELVEDLVLSISKEDEPVEDIFEL</sequence>
<name>A0A4P8WJH1_9EURY</name>
<dbReference type="EMBL" id="CP040330">
    <property type="protein sequence ID" value="QCS43600.1"/>
    <property type="molecule type" value="Genomic_DNA"/>
</dbReference>
<accession>A0A4P8WJH1</accession>